<organism evidence="2 3">
    <name type="scientific">Prorocentrum cordatum</name>
    <dbReference type="NCBI Taxonomy" id="2364126"/>
    <lineage>
        <taxon>Eukaryota</taxon>
        <taxon>Sar</taxon>
        <taxon>Alveolata</taxon>
        <taxon>Dinophyceae</taxon>
        <taxon>Prorocentrales</taxon>
        <taxon>Prorocentraceae</taxon>
        <taxon>Prorocentrum</taxon>
    </lineage>
</organism>
<reference evidence="2" key="1">
    <citation type="submission" date="2023-10" db="EMBL/GenBank/DDBJ databases">
        <authorList>
            <person name="Chen Y."/>
            <person name="Shah S."/>
            <person name="Dougan E. K."/>
            <person name="Thang M."/>
            <person name="Chan C."/>
        </authorList>
    </citation>
    <scope>NUCLEOTIDE SEQUENCE [LARGE SCALE GENOMIC DNA]</scope>
</reference>
<sequence length="353" mass="36814">AAAGAPGGGYDLAAPPGGAGPWAHGPSAPMACQRLGLSQGCLLEGVALGHFGSAAGAALFQASLFGCSSAALWPMLAGSFTSLGGAVLRLCAQQAGLRAGLAQWPQRSALHIETYRMRSPASVTEPWAQSQVPGRACAGLAADAPAPALGGDGPGAQPTSQELHGNIADLRRRLQQKRSVGEVLTDRVEAALTESKRGGRRRKRRRRNSDSSPGASVFDGAPHVDSGRRIAHLARERPGALLSSGTEQIKRYLARRAGAGADSSLGELAASAAQCVTSAWHGHHPQSEMGVRKVREMRTVGECLDALLRGELDHLGDLLIQRLKALEQATKDGRWQVAQHLELCDDLGVGPAR</sequence>
<gene>
    <name evidence="2" type="ORF">PCOR1329_LOCUS84219</name>
</gene>
<feature type="compositionally biased region" description="Basic residues" evidence="1">
    <location>
        <begin position="198"/>
        <end position="207"/>
    </location>
</feature>
<feature type="region of interest" description="Disordered" evidence="1">
    <location>
        <begin position="143"/>
        <end position="162"/>
    </location>
</feature>
<comment type="caution">
    <text evidence="2">The sequence shown here is derived from an EMBL/GenBank/DDBJ whole genome shotgun (WGS) entry which is preliminary data.</text>
</comment>
<evidence type="ECO:0000313" key="2">
    <source>
        <dbReference type="EMBL" id="CAK0909926.1"/>
    </source>
</evidence>
<dbReference type="Proteomes" id="UP001189429">
    <property type="component" value="Unassembled WGS sequence"/>
</dbReference>
<feature type="region of interest" description="Disordered" evidence="1">
    <location>
        <begin position="191"/>
        <end position="223"/>
    </location>
</feature>
<keyword evidence="3" id="KW-1185">Reference proteome</keyword>
<feature type="non-terminal residue" evidence="2">
    <location>
        <position position="1"/>
    </location>
</feature>
<name>A0ABN9YEM1_9DINO</name>
<evidence type="ECO:0000256" key="1">
    <source>
        <dbReference type="SAM" id="MobiDB-lite"/>
    </source>
</evidence>
<protein>
    <submittedName>
        <fullName evidence="2">Uncharacterized protein</fullName>
    </submittedName>
</protein>
<dbReference type="EMBL" id="CAUYUJ010022285">
    <property type="protein sequence ID" value="CAK0909926.1"/>
    <property type="molecule type" value="Genomic_DNA"/>
</dbReference>
<proteinExistence type="predicted"/>
<accession>A0ABN9YEM1</accession>
<evidence type="ECO:0000313" key="3">
    <source>
        <dbReference type="Proteomes" id="UP001189429"/>
    </source>
</evidence>